<evidence type="ECO:0000256" key="2">
    <source>
        <dbReference type="ARBA" id="ARBA00022723"/>
    </source>
</evidence>
<feature type="domain" description="CENP-V/GFA" evidence="5">
    <location>
        <begin position="2"/>
        <end position="118"/>
    </location>
</feature>
<dbReference type="GO" id="GO:0046872">
    <property type="term" value="F:metal ion binding"/>
    <property type="evidence" value="ECO:0007669"/>
    <property type="project" value="UniProtKB-KW"/>
</dbReference>
<gene>
    <name evidence="6" type="ORF">D5R81_15055</name>
</gene>
<evidence type="ECO:0000313" key="6">
    <source>
        <dbReference type="EMBL" id="RJY07851.1"/>
    </source>
</evidence>
<dbReference type="PANTHER" id="PTHR33337:SF40">
    <property type="entry name" value="CENP-V_GFA DOMAIN-CONTAINING PROTEIN-RELATED"/>
    <property type="match status" value="1"/>
</dbReference>
<dbReference type="InterPro" id="IPR011057">
    <property type="entry name" value="Mss4-like_sf"/>
</dbReference>
<accession>A0A3A6TRE5</accession>
<dbReference type="Gene3D" id="3.90.1590.10">
    <property type="entry name" value="glutathione-dependent formaldehyde- activating enzyme (gfa)"/>
    <property type="match status" value="1"/>
</dbReference>
<sequence>MYEGSCLCGNVKFEIHTEITDIIHCHCSLCRKSSGTAYATNGFVNADKFNLVQGKNQINFFELRPGKKRHFCLNCASPIFSSNDSDVSRIRIRLGVIDSPIMERPLSHNFVTSKACWDNLDDQLPRYEGLEPSRSK</sequence>
<keyword evidence="2" id="KW-0479">Metal-binding</keyword>
<dbReference type="SUPFAM" id="SSF51316">
    <property type="entry name" value="Mss4-like"/>
    <property type="match status" value="1"/>
</dbReference>
<evidence type="ECO:0000256" key="1">
    <source>
        <dbReference type="ARBA" id="ARBA00005495"/>
    </source>
</evidence>
<dbReference type="InterPro" id="IPR006913">
    <property type="entry name" value="CENP-V/GFA"/>
</dbReference>
<dbReference type="Proteomes" id="UP000273022">
    <property type="component" value="Unassembled WGS sequence"/>
</dbReference>
<dbReference type="PROSITE" id="PS51891">
    <property type="entry name" value="CENP_V_GFA"/>
    <property type="match status" value="1"/>
</dbReference>
<dbReference type="Pfam" id="PF04828">
    <property type="entry name" value="GFA"/>
    <property type="match status" value="1"/>
</dbReference>
<name>A0A3A6TRE5_9GAMM</name>
<dbReference type="EMBL" id="QYYH01000110">
    <property type="protein sequence ID" value="RJY07851.1"/>
    <property type="molecule type" value="Genomic_DNA"/>
</dbReference>
<keyword evidence="3" id="KW-0862">Zinc</keyword>
<dbReference type="OrthoDB" id="4188830at2"/>
<evidence type="ECO:0000256" key="3">
    <source>
        <dbReference type="ARBA" id="ARBA00022833"/>
    </source>
</evidence>
<evidence type="ECO:0000256" key="4">
    <source>
        <dbReference type="ARBA" id="ARBA00023239"/>
    </source>
</evidence>
<keyword evidence="7" id="KW-1185">Reference proteome</keyword>
<evidence type="ECO:0000313" key="7">
    <source>
        <dbReference type="Proteomes" id="UP000273022"/>
    </source>
</evidence>
<dbReference type="PANTHER" id="PTHR33337">
    <property type="entry name" value="GFA DOMAIN-CONTAINING PROTEIN"/>
    <property type="match status" value="1"/>
</dbReference>
<protein>
    <submittedName>
        <fullName evidence="6">GFA family protein</fullName>
    </submittedName>
</protein>
<comment type="similarity">
    <text evidence="1">Belongs to the Gfa family.</text>
</comment>
<dbReference type="AlphaFoldDB" id="A0A3A6TRE5"/>
<proteinExistence type="inferred from homology"/>
<reference evidence="6 7" key="1">
    <citation type="submission" date="2018-09" db="EMBL/GenBank/DDBJ databases">
        <title>Phylogeny of the Shewanellaceae, and recommendation for two new genera, Pseudoshewanella and Parashewanella.</title>
        <authorList>
            <person name="Wang G."/>
        </authorList>
    </citation>
    <scope>NUCLEOTIDE SEQUENCE [LARGE SCALE GENOMIC DNA]</scope>
    <source>
        <strain evidence="6 7">KCTC 22492</strain>
    </source>
</reference>
<organism evidence="6 7">
    <name type="scientific">Parashewanella spongiae</name>
    <dbReference type="NCBI Taxonomy" id="342950"/>
    <lineage>
        <taxon>Bacteria</taxon>
        <taxon>Pseudomonadati</taxon>
        <taxon>Pseudomonadota</taxon>
        <taxon>Gammaproteobacteria</taxon>
        <taxon>Alteromonadales</taxon>
        <taxon>Shewanellaceae</taxon>
        <taxon>Parashewanella</taxon>
    </lineage>
</organism>
<keyword evidence="4" id="KW-0456">Lyase</keyword>
<dbReference type="RefSeq" id="WP_121854457.1">
    <property type="nucleotide sequence ID" value="NZ_CP037952.1"/>
</dbReference>
<evidence type="ECO:0000259" key="5">
    <source>
        <dbReference type="PROSITE" id="PS51891"/>
    </source>
</evidence>
<comment type="caution">
    <text evidence="6">The sequence shown here is derived from an EMBL/GenBank/DDBJ whole genome shotgun (WGS) entry which is preliminary data.</text>
</comment>
<dbReference type="GO" id="GO:0016846">
    <property type="term" value="F:carbon-sulfur lyase activity"/>
    <property type="evidence" value="ECO:0007669"/>
    <property type="project" value="InterPro"/>
</dbReference>